<evidence type="ECO:0008006" key="4">
    <source>
        <dbReference type="Google" id="ProtNLM"/>
    </source>
</evidence>
<keyword evidence="3" id="KW-1185">Reference proteome</keyword>
<sequence>MDSQKYTSPYAKLWEQKDWREVLIQEIKTNNPNAKITNKAIIEQYFKRYMMLQPSDKSNLIVNHPALLQVDKEKIDKVTNDTMLSLVNATAGCTVASLLFYKLLLSKRRIFYDFYRKGRLSFVKKPLSIFVLFTTWGAGLSYGYKQTIPFELFKQGMYKKYLIEYDKVYL</sequence>
<dbReference type="AlphaFoldDB" id="A0A8S1LD23"/>
<reference evidence="2" key="1">
    <citation type="submission" date="2021-01" db="EMBL/GenBank/DDBJ databases">
        <authorList>
            <consortium name="Genoscope - CEA"/>
            <person name="William W."/>
        </authorList>
    </citation>
    <scope>NUCLEOTIDE SEQUENCE</scope>
</reference>
<comment type="caution">
    <text evidence="2">The sequence shown here is derived from an EMBL/GenBank/DDBJ whole genome shotgun (WGS) entry which is preliminary data.</text>
</comment>
<evidence type="ECO:0000313" key="2">
    <source>
        <dbReference type="EMBL" id="CAD8064441.1"/>
    </source>
</evidence>
<organism evidence="2 3">
    <name type="scientific">Paramecium primaurelia</name>
    <dbReference type="NCBI Taxonomy" id="5886"/>
    <lineage>
        <taxon>Eukaryota</taxon>
        <taxon>Sar</taxon>
        <taxon>Alveolata</taxon>
        <taxon>Ciliophora</taxon>
        <taxon>Intramacronucleata</taxon>
        <taxon>Oligohymenophorea</taxon>
        <taxon>Peniculida</taxon>
        <taxon>Parameciidae</taxon>
        <taxon>Paramecium</taxon>
    </lineage>
</organism>
<keyword evidence="1" id="KW-0472">Membrane</keyword>
<keyword evidence="1" id="KW-1133">Transmembrane helix</keyword>
<dbReference type="Proteomes" id="UP000688137">
    <property type="component" value="Unassembled WGS sequence"/>
</dbReference>
<dbReference type="OMA" id="MESQKYT"/>
<accession>A0A8S1LD23</accession>
<proteinExistence type="predicted"/>
<feature type="transmembrane region" description="Helical" evidence="1">
    <location>
        <begin position="126"/>
        <end position="144"/>
    </location>
</feature>
<keyword evidence="1" id="KW-0812">Transmembrane</keyword>
<name>A0A8S1LD23_PARPR</name>
<gene>
    <name evidence="2" type="ORF">PPRIM_AZ9-3.1.T0360128</name>
</gene>
<evidence type="ECO:0000313" key="3">
    <source>
        <dbReference type="Proteomes" id="UP000688137"/>
    </source>
</evidence>
<protein>
    <recommendedName>
        <fullName evidence="4">Transmembrane protein</fullName>
    </recommendedName>
</protein>
<feature type="transmembrane region" description="Helical" evidence="1">
    <location>
        <begin position="83"/>
        <end position="105"/>
    </location>
</feature>
<evidence type="ECO:0000256" key="1">
    <source>
        <dbReference type="SAM" id="Phobius"/>
    </source>
</evidence>
<dbReference type="EMBL" id="CAJJDM010000035">
    <property type="protein sequence ID" value="CAD8064441.1"/>
    <property type="molecule type" value="Genomic_DNA"/>
</dbReference>